<evidence type="ECO:0000313" key="1">
    <source>
        <dbReference type="EMBL" id="KAL2735292.1"/>
    </source>
</evidence>
<evidence type="ECO:0000313" key="2">
    <source>
        <dbReference type="Proteomes" id="UP001607302"/>
    </source>
</evidence>
<keyword evidence="2" id="KW-1185">Reference proteome</keyword>
<organism evidence="1 2">
    <name type="scientific">Vespula squamosa</name>
    <name type="common">Southern yellow jacket</name>
    <name type="synonym">Wasp</name>
    <dbReference type="NCBI Taxonomy" id="30214"/>
    <lineage>
        <taxon>Eukaryota</taxon>
        <taxon>Metazoa</taxon>
        <taxon>Ecdysozoa</taxon>
        <taxon>Arthropoda</taxon>
        <taxon>Hexapoda</taxon>
        <taxon>Insecta</taxon>
        <taxon>Pterygota</taxon>
        <taxon>Neoptera</taxon>
        <taxon>Endopterygota</taxon>
        <taxon>Hymenoptera</taxon>
        <taxon>Apocrita</taxon>
        <taxon>Aculeata</taxon>
        <taxon>Vespoidea</taxon>
        <taxon>Vespidae</taxon>
        <taxon>Vespinae</taxon>
        <taxon>Vespula</taxon>
    </lineage>
</organism>
<accession>A0ABD2BR89</accession>
<dbReference type="EMBL" id="JAUDFV010000064">
    <property type="protein sequence ID" value="KAL2735292.1"/>
    <property type="molecule type" value="Genomic_DNA"/>
</dbReference>
<comment type="caution">
    <text evidence="1">The sequence shown here is derived from an EMBL/GenBank/DDBJ whole genome shotgun (WGS) entry which is preliminary data.</text>
</comment>
<dbReference type="AlphaFoldDB" id="A0ABD2BR89"/>
<gene>
    <name evidence="1" type="ORF">V1478_002932</name>
</gene>
<reference evidence="1 2" key="1">
    <citation type="journal article" date="2024" name="Ann. Entomol. Soc. Am.">
        <title>Genomic analyses of the southern and eastern yellowjacket wasps (Hymenoptera: Vespidae) reveal evolutionary signatures of social life.</title>
        <authorList>
            <person name="Catto M.A."/>
            <person name="Caine P.B."/>
            <person name="Orr S.E."/>
            <person name="Hunt B.G."/>
            <person name="Goodisman M.A.D."/>
        </authorList>
    </citation>
    <scope>NUCLEOTIDE SEQUENCE [LARGE SCALE GENOMIC DNA]</scope>
    <source>
        <strain evidence="1">233</strain>
        <tissue evidence="1">Head and thorax</tissue>
    </source>
</reference>
<name>A0ABD2BR89_VESSQ</name>
<dbReference type="Proteomes" id="UP001607302">
    <property type="component" value="Unassembled WGS sequence"/>
</dbReference>
<sequence>MSKTKKLRNARFKISENFLYPYIEKPDMSMRRANLKKKKKELLVEAYHRLMILIIRRTYEKRVIGTSSSRIPERRLSYLKWKTWDWADELRARDRETSSCGKDRIPARNGDLRVDAFVKLSETILSSIQGLIYPFYKTQSKLDSLNPRATEDKDGDRPQLIDEKMFAAIEDINQRTSKLYSHESDLLNSIIVVVEDSSRESGTFAFESMSNIYDTDLEFGTKSIEFVE</sequence>
<protein>
    <submittedName>
        <fullName evidence="1">Uncharacterized protein</fullName>
    </submittedName>
</protein>
<proteinExistence type="predicted"/>